<comment type="function">
    <text evidence="1 7">Catalyzes the decarboxylation of orotidine 5'-monophosphate (OMP) to uridine 5'-monophosphate (UMP).</text>
</comment>
<evidence type="ECO:0000256" key="6">
    <source>
        <dbReference type="ARBA" id="ARBA00049157"/>
    </source>
</evidence>
<evidence type="ECO:0000256" key="1">
    <source>
        <dbReference type="ARBA" id="ARBA00002356"/>
    </source>
</evidence>
<comment type="catalytic activity">
    <reaction evidence="6 7 8">
        <text>orotidine 5'-phosphate + H(+) = UMP + CO2</text>
        <dbReference type="Rhea" id="RHEA:11596"/>
        <dbReference type="ChEBI" id="CHEBI:15378"/>
        <dbReference type="ChEBI" id="CHEBI:16526"/>
        <dbReference type="ChEBI" id="CHEBI:57538"/>
        <dbReference type="ChEBI" id="CHEBI:57865"/>
        <dbReference type="EC" id="4.1.1.23"/>
    </reaction>
</comment>
<dbReference type="InterPro" id="IPR013785">
    <property type="entry name" value="Aldolase_TIM"/>
</dbReference>
<feature type="binding site" evidence="7">
    <location>
        <begin position="68"/>
        <end position="77"/>
    </location>
    <ligand>
        <name>substrate</name>
    </ligand>
</feature>
<feature type="active site" description="Proton donor" evidence="7">
    <location>
        <position position="70"/>
    </location>
</feature>
<feature type="binding site" evidence="7">
    <location>
        <position position="200"/>
    </location>
    <ligand>
        <name>substrate</name>
    </ligand>
</feature>
<feature type="binding site" evidence="7">
    <location>
        <position position="129"/>
    </location>
    <ligand>
        <name>substrate</name>
    </ligand>
</feature>
<evidence type="ECO:0000256" key="5">
    <source>
        <dbReference type="ARBA" id="ARBA00023239"/>
    </source>
</evidence>
<comment type="similarity">
    <text evidence="7">Belongs to the OMP decarboxylase family. Type 1 subfamily.</text>
</comment>
<evidence type="ECO:0000256" key="8">
    <source>
        <dbReference type="RuleBase" id="RU000512"/>
    </source>
</evidence>
<dbReference type="GO" id="GO:0004590">
    <property type="term" value="F:orotidine-5'-phosphate decarboxylase activity"/>
    <property type="evidence" value="ECO:0007669"/>
    <property type="project" value="UniProtKB-EC"/>
</dbReference>
<name>A0ABU1IK47_9BACL</name>
<dbReference type="PANTHER" id="PTHR32119">
    <property type="entry name" value="OROTIDINE 5'-PHOSPHATE DECARBOXYLASE"/>
    <property type="match status" value="1"/>
</dbReference>
<feature type="binding site" evidence="7">
    <location>
        <position position="191"/>
    </location>
    <ligand>
        <name>substrate</name>
    </ligand>
</feature>
<keyword evidence="3 7" id="KW-0210">Decarboxylase</keyword>
<dbReference type="SMART" id="SM00934">
    <property type="entry name" value="OMPdecase"/>
    <property type="match status" value="1"/>
</dbReference>
<dbReference type="Proteomes" id="UP001185012">
    <property type="component" value="Unassembled WGS sequence"/>
</dbReference>
<dbReference type="InterPro" id="IPR047596">
    <property type="entry name" value="OMPdecase_bac"/>
</dbReference>
<dbReference type="InterPro" id="IPR001754">
    <property type="entry name" value="OMPdeCOase_dom"/>
</dbReference>
<comment type="subunit">
    <text evidence="7">Homodimer.</text>
</comment>
<evidence type="ECO:0000259" key="9">
    <source>
        <dbReference type="SMART" id="SM00934"/>
    </source>
</evidence>
<dbReference type="InterPro" id="IPR014732">
    <property type="entry name" value="OMPdecase"/>
</dbReference>
<evidence type="ECO:0000313" key="10">
    <source>
        <dbReference type="EMBL" id="MDR6224763.1"/>
    </source>
</evidence>
<reference evidence="10 11" key="1">
    <citation type="submission" date="2023-07" db="EMBL/GenBank/DDBJ databases">
        <title>Genomic Encyclopedia of Type Strains, Phase IV (KMG-IV): sequencing the most valuable type-strain genomes for metagenomic binning, comparative biology and taxonomic classification.</title>
        <authorList>
            <person name="Goeker M."/>
        </authorList>
    </citation>
    <scope>NUCLEOTIDE SEQUENCE [LARGE SCALE GENOMIC DNA]</scope>
    <source>
        <strain evidence="10 11">DSM 45903</strain>
    </source>
</reference>
<accession>A0ABU1IK47</accession>
<dbReference type="EC" id="4.1.1.23" evidence="7"/>
<evidence type="ECO:0000256" key="3">
    <source>
        <dbReference type="ARBA" id="ARBA00022793"/>
    </source>
</evidence>
<evidence type="ECO:0000256" key="4">
    <source>
        <dbReference type="ARBA" id="ARBA00022975"/>
    </source>
</evidence>
<feature type="binding site" evidence="7">
    <location>
        <position position="18"/>
    </location>
    <ligand>
        <name>substrate</name>
    </ligand>
</feature>
<comment type="pathway">
    <text evidence="2 7 8">Pyrimidine metabolism; UMP biosynthesis via de novo pathway; UMP from orotate: step 2/2.</text>
</comment>
<dbReference type="PANTHER" id="PTHR32119:SF2">
    <property type="entry name" value="OROTIDINE 5'-PHOSPHATE DECARBOXYLASE"/>
    <property type="match status" value="1"/>
</dbReference>
<evidence type="ECO:0000256" key="2">
    <source>
        <dbReference type="ARBA" id="ARBA00004861"/>
    </source>
</evidence>
<dbReference type="RefSeq" id="WP_309862502.1">
    <property type="nucleotide sequence ID" value="NZ_JAVDQG010000002.1"/>
</dbReference>
<gene>
    <name evidence="7" type="primary">pyrF</name>
    <name evidence="10" type="ORF">JOE21_000754</name>
</gene>
<feature type="binding site" evidence="7">
    <location>
        <position position="220"/>
    </location>
    <ligand>
        <name>substrate</name>
    </ligand>
</feature>
<dbReference type="EMBL" id="JAVDQG010000002">
    <property type="protein sequence ID" value="MDR6224763.1"/>
    <property type="molecule type" value="Genomic_DNA"/>
</dbReference>
<dbReference type="Pfam" id="PF00215">
    <property type="entry name" value="OMPdecase"/>
    <property type="match status" value="1"/>
</dbReference>
<dbReference type="InterPro" id="IPR018089">
    <property type="entry name" value="OMPdecase_AS"/>
</dbReference>
<organism evidence="10 11">
    <name type="scientific">Desmospora profundinema</name>
    <dbReference type="NCBI Taxonomy" id="1571184"/>
    <lineage>
        <taxon>Bacteria</taxon>
        <taxon>Bacillati</taxon>
        <taxon>Bacillota</taxon>
        <taxon>Bacilli</taxon>
        <taxon>Bacillales</taxon>
        <taxon>Thermoactinomycetaceae</taxon>
        <taxon>Desmospora</taxon>
    </lineage>
</organism>
<dbReference type="NCBIfam" id="NF001273">
    <property type="entry name" value="PRK00230.1"/>
    <property type="match status" value="1"/>
</dbReference>
<feature type="domain" description="Orotidine 5'-phosphate decarboxylase" evidence="9">
    <location>
        <begin position="12"/>
        <end position="236"/>
    </location>
</feature>
<feature type="binding site" evidence="7">
    <location>
        <position position="221"/>
    </location>
    <ligand>
        <name>substrate</name>
    </ligand>
</feature>
<protein>
    <recommendedName>
        <fullName evidence="7">Orotidine 5'-phosphate decarboxylase</fullName>
        <ecNumber evidence="7">4.1.1.23</ecNumber>
    </recommendedName>
    <alternativeName>
        <fullName evidence="7">OMP decarboxylase</fullName>
        <shortName evidence="7">OMPDCase</shortName>
        <shortName evidence="7">OMPdecase</shortName>
    </alternativeName>
</protein>
<dbReference type="CDD" id="cd04725">
    <property type="entry name" value="OMP_decarboxylase_like"/>
    <property type="match status" value="1"/>
</dbReference>
<dbReference type="SUPFAM" id="SSF51366">
    <property type="entry name" value="Ribulose-phoshate binding barrel"/>
    <property type="match status" value="1"/>
</dbReference>
<dbReference type="Gene3D" id="3.20.20.70">
    <property type="entry name" value="Aldolase class I"/>
    <property type="match status" value="1"/>
</dbReference>
<dbReference type="PROSITE" id="PS00156">
    <property type="entry name" value="OMPDECASE"/>
    <property type="match status" value="1"/>
</dbReference>
<dbReference type="InterPro" id="IPR011060">
    <property type="entry name" value="RibuloseP-bd_barrel"/>
</dbReference>
<keyword evidence="5 7" id="KW-0456">Lyase</keyword>
<feature type="binding site" evidence="7">
    <location>
        <position position="41"/>
    </location>
    <ligand>
        <name>substrate</name>
    </ligand>
</feature>
<keyword evidence="11" id="KW-1185">Reference proteome</keyword>
<keyword evidence="4 7" id="KW-0665">Pyrimidine biosynthesis</keyword>
<dbReference type="HAMAP" id="MF_01200_B">
    <property type="entry name" value="OMPdecase_type1_B"/>
    <property type="match status" value="1"/>
</dbReference>
<comment type="caution">
    <text evidence="10">The sequence shown here is derived from an EMBL/GenBank/DDBJ whole genome shotgun (WGS) entry which is preliminary data.</text>
</comment>
<evidence type="ECO:0000256" key="7">
    <source>
        <dbReference type="HAMAP-Rule" id="MF_01200"/>
    </source>
</evidence>
<dbReference type="NCBIfam" id="TIGR01740">
    <property type="entry name" value="pyrF"/>
    <property type="match status" value="1"/>
</dbReference>
<evidence type="ECO:0000313" key="11">
    <source>
        <dbReference type="Proteomes" id="UP001185012"/>
    </source>
</evidence>
<sequence>MTDTVSADRSEPIWIALDFPGAVEAEQFLKRWPSDARPALKVGMQLFYAAGPRWVSQLVEAGYPVFLDLKLHDIPNTVAGAVGSLLGLGVRFTTLHTAGGRAMMEAAREAADRVPAENRPRLLAVTQLTSTDQACMNEEIGIPGTVRDSVIKLAGLAYRSGMDGVVCSGEEAGWIKTEVSGDLVTMVPGIRLKGDDAGDQRRVLTPQQAWQSGADHLVVGRSITRAEDPYAVYQLIREQRHKQGREG</sequence>
<proteinExistence type="inferred from homology"/>